<dbReference type="EMBL" id="JXRP01000009">
    <property type="protein sequence ID" value="KIL49953.1"/>
    <property type="molecule type" value="Genomic_DNA"/>
</dbReference>
<evidence type="ECO:0000313" key="2">
    <source>
        <dbReference type="EMBL" id="KIL49953.1"/>
    </source>
</evidence>
<sequence>MWKITYSIVGYDPVEKEWGVATQSKFLAVGAVVPFAVAGVGAVATQSYANTSYGPEGMEHMSSGKSAQETIDLLTSIDEDRALRQVGMIDGQGNAATYTGEKCYDWAGGITGKHYAVQGNILIAGTVEAMAKTFEETEGTLADRLLASLAAGQQAGGDSRGQQSAALLVVKKAGGYGGFSDRFIDLRVDDHKTPVDELIRIHRIHQLYFSKSKKDRIVPIEEQIAETLDHQLTRLGYKKEDQPLLHTFKDYLHTENFEMRAQEDGFIDLDVLEHMTRS</sequence>
<organism evidence="2 3">
    <name type="scientific">Jeotgalibacillus soli</name>
    <dbReference type="NCBI Taxonomy" id="889306"/>
    <lineage>
        <taxon>Bacteria</taxon>
        <taxon>Bacillati</taxon>
        <taxon>Bacillota</taxon>
        <taxon>Bacilli</taxon>
        <taxon>Bacillales</taxon>
        <taxon>Caryophanaceae</taxon>
        <taxon>Jeotgalibacillus</taxon>
    </lineage>
</organism>
<dbReference type="Proteomes" id="UP000031938">
    <property type="component" value="Unassembled WGS sequence"/>
</dbReference>
<dbReference type="InterPro" id="IPR010430">
    <property type="entry name" value="DUF1028"/>
</dbReference>
<proteinExistence type="predicted"/>
<dbReference type="STRING" id="889306.KP78_14210"/>
<dbReference type="PANTHER" id="PTHR39328:SF1">
    <property type="entry name" value="BLL2871 PROTEIN"/>
    <property type="match status" value="1"/>
</dbReference>
<dbReference type="Pfam" id="PF08823">
    <property type="entry name" value="PG_binding_2"/>
    <property type="match status" value="1"/>
</dbReference>
<dbReference type="PATRIC" id="fig|889306.3.peg.1430"/>
<dbReference type="InterPro" id="IPR029055">
    <property type="entry name" value="Ntn_hydrolases_N"/>
</dbReference>
<comment type="caution">
    <text evidence="2">The sequence shown here is derived from an EMBL/GenBank/DDBJ whole genome shotgun (WGS) entry which is preliminary data.</text>
</comment>
<feature type="domain" description="Putative peptidoglycan binding" evidence="1">
    <location>
        <begin position="208"/>
        <end position="274"/>
    </location>
</feature>
<gene>
    <name evidence="2" type="ORF">KP78_14210</name>
</gene>
<evidence type="ECO:0000313" key="3">
    <source>
        <dbReference type="Proteomes" id="UP000031938"/>
    </source>
</evidence>
<dbReference type="SUPFAM" id="SSF56235">
    <property type="entry name" value="N-terminal nucleophile aminohydrolases (Ntn hydrolases)"/>
    <property type="match status" value="1"/>
</dbReference>
<dbReference type="Gene3D" id="3.60.20.10">
    <property type="entry name" value="Glutamine Phosphoribosylpyrophosphate, subunit 1, domain 1"/>
    <property type="match status" value="1"/>
</dbReference>
<name>A0A0C2W1F7_9BACL</name>
<keyword evidence="3" id="KW-1185">Reference proteome</keyword>
<protein>
    <recommendedName>
        <fullName evidence="1">Putative peptidoglycan binding domain-containing protein</fullName>
    </recommendedName>
</protein>
<dbReference type="InterPro" id="IPR014927">
    <property type="entry name" value="PG-bd_2"/>
</dbReference>
<dbReference type="PANTHER" id="PTHR39328">
    <property type="entry name" value="BLL2871 PROTEIN"/>
    <property type="match status" value="1"/>
</dbReference>
<evidence type="ECO:0000259" key="1">
    <source>
        <dbReference type="Pfam" id="PF08823"/>
    </source>
</evidence>
<dbReference type="AlphaFoldDB" id="A0A0C2W1F7"/>
<dbReference type="Pfam" id="PF06267">
    <property type="entry name" value="DUF1028"/>
    <property type="match status" value="1"/>
</dbReference>
<accession>A0A0C2W1F7</accession>
<reference evidence="2 3" key="1">
    <citation type="submission" date="2015-01" db="EMBL/GenBank/DDBJ databases">
        <title>Genome sequencing of Jeotgalibacillus soli.</title>
        <authorList>
            <person name="Goh K.M."/>
            <person name="Chan K.-G."/>
            <person name="Yaakop A.S."/>
            <person name="Ee R."/>
            <person name="Gan H.M."/>
            <person name="Chan C.S."/>
        </authorList>
    </citation>
    <scope>NUCLEOTIDE SEQUENCE [LARGE SCALE GENOMIC DNA]</scope>
    <source>
        <strain evidence="2 3">P9</strain>
    </source>
</reference>